<dbReference type="EMBL" id="JBBNFP010000055">
    <property type="protein sequence ID" value="MEQ2487548.1"/>
    <property type="molecule type" value="Genomic_DNA"/>
</dbReference>
<dbReference type="Gene3D" id="3.40.50.10350">
    <property type="entry name" value="Glycerate kinase, domain 1"/>
    <property type="match status" value="1"/>
</dbReference>
<dbReference type="PANTHER" id="PTHR21599:SF0">
    <property type="entry name" value="GLYCERATE KINASE"/>
    <property type="match status" value="1"/>
</dbReference>
<evidence type="ECO:0000256" key="1">
    <source>
        <dbReference type="ARBA" id="ARBA00006284"/>
    </source>
</evidence>
<dbReference type="Gene3D" id="3.90.1510.10">
    <property type="entry name" value="Glycerate kinase, domain 2"/>
    <property type="match status" value="1"/>
</dbReference>
<organism evidence="5 6">
    <name type="scientific">Hallella faecis</name>
    <dbReference type="NCBI Taxonomy" id="2841596"/>
    <lineage>
        <taxon>Bacteria</taxon>
        <taxon>Pseudomonadati</taxon>
        <taxon>Bacteroidota</taxon>
        <taxon>Bacteroidia</taxon>
        <taxon>Bacteroidales</taxon>
        <taxon>Prevotellaceae</taxon>
        <taxon>Hallella</taxon>
    </lineage>
</organism>
<dbReference type="Pfam" id="PF02595">
    <property type="entry name" value="Gly_kinase"/>
    <property type="match status" value="1"/>
</dbReference>
<accession>A0ABV1FT71</accession>
<gene>
    <name evidence="5" type="ORF">AAAT34_10925</name>
</gene>
<evidence type="ECO:0000313" key="6">
    <source>
        <dbReference type="Proteomes" id="UP001487296"/>
    </source>
</evidence>
<dbReference type="PANTHER" id="PTHR21599">
    <property type="entry name" value="GLYCERATE KINASE"/>
    <property type="match status" value="1"/>
</dbReference>
<sequence>MATTEPKKVVLAIDSLKGCLSSAEAEAAAAQGIAEALPGAIVLTMPASDGGEGMVGAFVAATKGRLLTARAHDALMRPIDATYGLMPDGTAVVEVAEACGLARLAPDERNPLRATSYGVGELLAEAVGQGCHRFVVGLGGSATSDAGLGMLRALVDRLAPQGTLDDALSGPLAHCSFTLACDVTNPLCGPQGAAAVFGPQKGATPAMVRQLDERARRFAQIAARHYGHDCSTLPGAGAAGGLGYAFMQCLGAKAQMGADLLFRLAHFDEMLRGATVVVTGEGCADRQTLMGKFPQRVLHACRQQGVPVWLVAGHVADADDLRSAGFAQVVGINPPGQPLAESLRPDVARANLTATLRRLAQRL</sequence>
<dbReference type="InterPro" id="IPR018193">
    <property type="entry name" value="Glyc_kinase_flavodox-like_fold"/>
</dbReference>
<evidence type="ECO:0000313" key="5">
    <source>
        <dbReference type="EMBL" id="MEQ2487548.1"/>
    </source>
</evidence>
<dbReference type="SUPFAM" id="SSF110738">
    <property type="entry name" value="Glycerate kinase I"/>
    <property type="match status" value="1"/>
</dbReference>
<proteinExistence type="inferred from homology"/>
<dbReference type="NCBIfam" id="TIGR00045">
    <property type="entry name" value="glycerate kinase"/>
    <property type="match status" value="1"/>
</dbReference>
<name>A0ABV1FT71_9BACT</name>
<keyword evidence="2 4" id="KW-0808">Transferase</keyword>
<dbReference type="Proteomes" id="UP001487296">
    <property type="component" value="Unassembled WGS sequence"/>
</dbReference>
<dbReference type="InterPro" id="IPR004381">
    <property type="entry name" value="Glycerate_kinase"/>
</dbReference>
<comment type="caution">
    <text evidence="5">The sequence shown here is derived from an EMBL/GenBank/DDBJ whole genome shotgun (WGS) entry which is preliminary data.</text>
</comment>
<protein>
    <submittedName>
        <fullName evidence="5">Glycerate kinase</fullName>
        <ecNumber evidence="5">2.7.1.31</ecNumber>
    </submittedName>
</protein>
<evidence type="ECO:0000256" key="4">
    <source>
        <dbReference type="PIRNR" id="PIRNR006078"/>
    </source>
</evidence>
<dbReference type="EC" id="2.7.1.31" evidence="5"/>
<evidence type="ECO:0000256" key="2">
    <source>
        <dbReference type="ARBA" id="ARBA00022679"/>
    </source>
</evidence>
<dbReference type="RefSeq" id="WP_215760622.1">
    <property type="nucleotide sequence ID" value="NZ_JAHKBE010000056.1"/>
</dbReference>
<keyword evidence="6" id="KW-1185">Reference proteome</keyword>
<dbReference type="GO" id="GO:0008887">
    <property type="term" value="F:glycerate kinase activity"/>
    <property type="evidence" value="ECO:0007669"/>
    <property type="project" value="UniProtKB-EC"/>
</dbReference>
<comment type="similarity">
    <text evidence="1 4">Belongs to the glycerate kinase type-1 family.</text>
</comment>
<reference evidence="5 6" key="1">
    <citation type="submission" date="2024-04" db="EMBL/GenBank/DDBJ databases">
        <title>Human intestinal bacterial collection.</title>
        <authorList>
            <person name="Pauvert C."/>
            <person name="Hitch T.C.A."/>
            <person name="Clavel T."/>
        </authorList>
    </citation>
    <scope>NUCLEOTIDE SEQUENCE [LARGE SCALE GENOMIC DNA]</scope>
    <source>
        <strain evidence="5 6">CLA-AA-H145</strain>
    </source>
</reference>
<dbReference type="PIRSF" id="PIRSF006078">
    <property type="entry name" value="GlxK"/>
    <property type="match status" value="1"/>
</dbReference>
<evidence type="ECO:0000256" key="3">
    <source>
        <dbReference type="ARBA" id="ARBA00022777"/>
    </source>
</evidence>
<dbReference type="InterPro" id="IPR018197">
    <property type="entry name" value="Glycerate_kinase_RE-like"/>
</dbReference>
<keyword evidence="3 4" id="KW-0418">Kinase</keyword>
<dbReference type="InterPro" id="IPR036129">
    <property type="entry name" value="Glycerate_kinase_sf"/>
</dbReference>